<evidence type="ECO:0000259" key="3">
    <source>
        <dbReference type="PROSITE" id="PS51782"/>
    </source>
</evidence>
<dbReference type="InterPro" id="IPR011990">
    <property type="entry name" value="TPR-like_helical_dom_sf"/>
</dbReference>
<dbReference type="PROSITE" id="PS51782">
    <property type="entry name" value="LYSM"/>
    <property type="match status" value="1"/>
</dbReference>
<dbReference type="InterPro" id="IPR036779">
    <property type="entry name" value="LysM_dom_sf"/>
</dbReference>
<dbReference type="PROSITE" id="PS51257">
    <property type="entry name" value="PROKAR_LIPOPROTEIN"/>
    <property type="match status" value="1"/>
</dbReference>
<gene>
    <name evidence="4" type="ORF">K3177_04270</name>
</gene>
<feature type="compositionally biased region" description="Low complexity" evidence="2">
    <location>
        <begin position="175"/>
        <end position="184"/>
    </location>
</feature>
<keyword evidence="5" id="KW-1185">Reference proteome</keyword>
<dbReference type="Pfam" id="PF01476">
    <property type="entry name" value="LysM"/>
    <property type="match status" value="1"/>
</dbReference>
<sequence length="247" mass="26255">MTTLLRSVNIGMGLLGILVLSACSSGPKSIAPASAIQHVDPDEVEEIAALLDRGEVRSAEKRLRKGLDRNPMNPSLQVLLQGIEGDARTDLGPKNFSYTVRSGETMTELAERFLGNRLKSYQLAKYNGIDVPDALEVGRELLIPGQSPNAASSPRSTPKAEKAAPARPKTEVAKPAKPAAAPAPRKTVDHAAVRRARSAGLVALNQGNVKQAVALLRRAAALDPDNKAIAADLRRAEQIAATVRARQ</sequence>
<reference evidence="4 5" key="1">
    <citation type="submission" date="2021-08" db="EMBL/GenBank/DDBJ databases">
        <title>Comparative Genomics Analysis of the Genus Qipengyuania Reveals Extensive Genetic Diversity and Metabolic Versatility, Including the Description of Fifteen Novel Species.</title>
        <authorList>
            <person name="Liu Y."/>
        </authorList>
    </citation>
    <scope>NUCLEOTIDE SEQUENCE [LARGE SCALE GENOMIC DNA]</scope>
    <source>
        <strain evidence="4 5">GH25</strain>
    </source>
</reference>
<dbReference type="InterPro" id="IPR019734">
    <property type="entry name" value="TPR_rpt"/>
</dbReference>
<feature type="repeat" description="TPR" evidence="1">
    <location>
        <begin position="193"/>
        <end position="226"/>
    </location>
</feature>
<comment type="caution">
    <text evidence="4">The sequence shown here is derived from an EMBL/GenBank/DDBJ whole genome shotgun (WGS) entry which is preliminary data.</text>
</comment>
<feature type="region of interest" description="Disordered" evidence="2">
    <location>
        <begin position="145"/>
        <end position="191"/>
    </location>
</feature>
<dbReference type="InterPro" id="IPR018392">
    <property type="entry name" value="LysM"/>
</dbReference>
<dbReference type="Gene3D" id="3.10.350.10">
    <property type="entry name" value="LysM domain"/>
    <property type="match status" value="1"/>
</dbReference>
<dbReference type="EMBL" id="JAIGNQ010000001">
    <property type="protein sequence ID" value="MBX7487723.1"/>
    <property type="molecule type" value="Genomic_DNA"/>
</dbReference>
<accession>A0ABS7JCH6</accession>
<dbReference type="CDD" id="cd00118">
    <property type="entry name" value="LysM"/>
    <property type="match status" value="1"/>
</dbReference>
<evidence type="ECO:0000313" key="5">
    <source>
        <dbReference type="Proteomes" id="UP000776651"/>
    </source>
</evidence>
<protein>
    <submittedName>
        <fullName evidence="4">LysM peptidoglycan-binding domain-containing protein</fullName>
    </submittedName>
</protein>
<evidence type="ECO:0000256" key="1">
    <source>
        <dbReference type="PROSITE-ProRule" id="PRU00339"/>
    </source>
</evidence>
<name>A0ABS7JCH6_9SPHN</name>
<feature type="compositionally biased region" description="Basic and acidic residues" evidence="2">
    <location>
        <begin position="158"/>
        <end position="174"/>
    </location>
</feature>
<feature type="domain" description="LysM" evidence="3">
    <location>
        <begin position="96"/>
        <end position="143"/>
    </location>
</feature>
<dbReference type="SUPFAM" id="SSF54106">
    <property type="entry name" value="LysM domain"/>
    <property type="match status" value="1"/>
</dbReference>
<keyword evidence="1" id="KW-0802">TPR repeat</keyword>
<dbReference type="SUPFAM" id="SSF48452">
    <property type="entry name" value="TPR-like"/>
    <property type="match status" value="1"/>
</dbReference>
<evidence type="ECO:0000256" key="2">
    <source>
        <dbReference type="SAM" id="MobiDB-lite"/>
    </source>
</evidence>
<dbReference type="SMART" id="SM00257">
    <property type="entry name" value="LysM"/>
    <property type="match status" value="1"/>
</dbReference>
<dbReference type="PROSITE" id="PS50005">
    <property type="entry name" value="TPR"/>
    <property type="match status" value="1"/>
</dbReference>
<dbReference type="RefSeq" id="WP_221597187.1">
    <property type="nucleotide sequence ID" value="NZ_JAIGNQ010000001.1"/>
</dbReference>
<evidence type="ECO:0000313" key="4">
    <source>
        <dbReference type="EMBL" id="MBX7487723.1"/>
    </source>
</evidence>
<organism evidence="4 5">
    <name type="scientific">Qipengyuania pacifica</name>
    <dbReference type="NCBI Taxonomy" id="2860199"/>
    <lineage>
        <taxon>Bacteria</taxon>
        <taxon>Pseudomonadati</taxon>
        <taxon>Pseudomonadota</taxon>
        <taxon>Alphaproteobacteria</taxon>
        <taxon>Sphingomonadales</taxon>
        <taxon>Erythrobacteraceae</taxon>
        <taxon>Qipengyuania</taxon>
    </lineage>
</organism>
<proteinExistence type="predicted"/>
<dbReference type="Proteomes" id="UP000776651">
    <property type="component" value="Unassembled WGS sequence"/>
</dbReference>
<feature type="compositionally biased region" description="Polar residues" evidence="2">
    <location>
        <begin position="146"/>
        <end position="156"/>
    </location>
</feature>